<sequence length="211" mass="23314">MWRSTTANNCNTYLIDGPTRILIDPGHSSLFDHVHKELNELGLTLDDIGLVIGTHAHPDHLEAAELFKEKPALAALHNKDWRFLKSMDNSPKTPLSLNTQSIAPAFFLKEGDISISGFDFLVLHTPGHSPGSVSIYWPDQKMLFTGDLVFKGGLGRTDLPGGNGTKLKESIKRLAGLDAEWLLPGHGDIISGSEEIKANFEQVEQVWFNYL</sequence>
<dbReference type="Gene3D" id="3.60.15.10">
    <property type="entry name" value="Ribonuclease Z/Hydroxyacylglutathione hydrolase-like"/>
    <property type="match status" value="1"/>
</dbReference>
<evidence type="ECO:0000256" key="2">
    <source>
        <dbReference type="ARBA" id="ARBA00022723"/>
    </source>
</evidence>
<dbReference type="SUPFAM" id="SSF56281">
    <property type="entry name" value="Metallo-hydrolase/oxidoreductase"/>
    <property type="match status" value="1"/>
</dbReference>
<dbReference type="InterPro" id="IPR001279">
    <property type="entry name" value="Metallo-B-lactamas"/>
</dbReference>
<dbReference type="SMART" id="SM00849">
    <property type="entry name" value="Lactamase_B"/>
    <property type="match status" value="1"/>
</dbReference>
<dbReference type="GO" id="GO:0046872">
    <property type="term" value="F:metal ion binding"/>
    <property type="evidence" value="ECO:0007669"/>
    <property type="project" value="UniProtKB-KW"/>
</dbReference>
<dbReference type="GO" id="GO:0016787">
    <property type="term" value="F:hydrolase activity"/>
    <property type="evidence" value="ECO:0007669"/>
    <property type="project" value="UniProtKB-KW"/>
</dbReference>
<dbReference type="InterPro" id="IPR051453">
    <property type="entry name" value="MBL_Glyoxalase_II"/>
</dbReference>
<evidence type="ECO:0000256" key="3">
    <source>
        <dbReference type="ARBA" id="ARBA00022801"/>
    </source>
</evidence>
<dbReference type="PANTHER" id="PTHR46233">
    <property type="entry name" value="HYDROXYACYLGLUTATHIONE HYDROLASE GLOC"/>
    <property type="match status" value="1"/>
</dbReference>
<protein>
    <submittedName>
        <fullName evidence="6">MBL fold metallo-hydrolase</fullName>
    </submittedName>
</protein>
<name>A0A8J6TLH5_9BACT</name>
<evidence type="ECO:0000256" key="4">
    <source>
        <dbReference type="ARBA" id="ARBA00022833"/>
    </source>
</evidence>
<proteinExistence type="predicted"/>
<dbReference type="Proteomes" id="UP000605201">
    <property type="component" value="Unassembled WGS sequence"/>
</dbReference>
<feature type="domain" description="Metallo-beta-lactamase" evidence="5">
    <location>
        <begin position="9"/>
        <end position="186"/>
    </location>
</feature>
<evidence type="ECO:0000313" key="7">
    <source>
        <dbReference type="Proteomes" id="UP000605201"/>
    </source>
</evidence>
<evidence type="ECO:0000259" key="5">
    <source>
        <dbReference type="SMART" id="SM00849"/>
    </source>
</evidence>
<dbReference type="PANTHER" id="PTHR46233:SF3">
    <property type="entry name" value="HYDROXYACYLGLUTATHIONE HYDROLASE GLOC"/>
    <property type="match status" value="1"/>
</dbReference>
<keyword evidence="2" id="KW-0479">Metal-binding</keyword>
<dbReference type="InterPro" id="IPR036866">
    <property type="entry name" value="RibonucZ/Hydroxyglut_hydro"/>
</dbReference>
<accession>A0A8J6TLH5</accession>
<comment type="cofactor">
    <cofactor evidence="1">
        <name>Zn(2+)</name>
        <dbReference type="ChEBI" id="CHEBI:29105"/>
    </cofactor>
</comment>
<evidence type="ECO:0000256" key="1">
    <source>
        <dbReference type="ARBA" id="ARBA00001947"/>
    </source>
</evidence>
<comment type="caution">
    <text evidence="6">The sequence shown here is derived from an EMBL/GenBank/DDBJ whole genome shotgun (WGS) entry which is preliminary data.</text>
</comment>
<reference evidence="6 7" key="1">
    <citation type="submission" date="2020-08" db="EMBL/GenBank/DDBJ databases">
        <title>Bridging the membrane lipid divide: bacteria of the FCB group superphylum have the potential to synthesize archaeal ether lipids.</title>
        <authorList>
            <person name="Villanueva L."/>
            <person name="Von Meijenfeldt F.A.B."/>
            <person name="Westbye A.B."/>
            <person name="Yadav S."/>
            <person name="Hopmans E.C."/>
            <person name="Dutilh B.E."/>
            <person name="Sinninghe Damste J.S."/>
        </authorList>
    </citation>
    <scope>NUCLEOTIDE SEQUENCE [LARGE SCALE GENOMIC DNA]</scope>
    <source>
        <strain evidence="6">NIOZ-UU17</strain>
    </source>
</reference>
<dbReference type="EMBL" id="JACNIG010000142">
    <property type="protein sequence ID" value="MBC8431436.1"/>
    <property type="molecule type" value="Genomic_DNA"/>
</dbReference>
<organism evidence="6 7">
    <name type="scientific">Candidatus Desulfatibia vada</name>
    <dbReference type="NCBI Taxonomy" id="2841696"/>
    <lineage>
        <taxon>Bacteria</taxon>
        <taxon>Pseudomonadati</taxon>
        <taxon>Thermodesulfobacteriota</taxon>
        <taxon>Desulfobacteria</taxon>
        <taxon>Desulfobacterales</taxon>
        <taxon>Desulfobacterales incertae sedis</taxon>
        <taxon>Candidatus Desulfatibia</taxon>
    </lineage>
</organism>
<keyword evidence="3" id="KW-0378">Hydrolase</keyword>
<evidence type="ECO:0000313" key="6">
    <source>
        <dbReference type="EMBL" id="MBC8431436.1"/>
    </source>
</evidence>
<gene>
    <name evidence="6" type="ORF">H8D96_05910</name>
</gene>
<keyword evidence="4" id="KW-0862">Zinc</keyword>
<dbReference type="Pfam" id="PF00753">
    <property type="entry name" value="Lactamase_B"/>
    <property type="match status" value="1"/>
</dbReference>
<dbReference type="AlphaFoldDB" id="A0A8J6TLH5"/>
<dbReference type="CDD" id="cd06262">
    <property type="entry name" value="metallo-hydrolase-like_MBL-fold"/>
    <property type="match status" value="1"/>
</dbReference>